<feature type="compositionally biased region" description="Low complexity" evidence="6">
    <location>
        <begin position="28"/>
        <end position="81"/>
    </location>
</feature>
<evidence type="ECO:0000256" key="1">
    <source>
        <dbReference type="ARBA" id="ARBA00009054"/>
    </source>
</evidence>
<dbReference type="SUPFAM" id="SSF58014">
    <property type="entry name" value="Coiled-coil domain of nucleotide exchange factor GrpE"/>
    <property type="match status" value="1"/>
</dbReference>
<name>A0ABT9XJV2_9BACL</name>
<dbReference type="PROSITE" id="PS01071">
    <property type="entry name" value="GRPE"/>
    <property type="match status" value="1"/>
</dbReference>
<dbReference type="SUPFAM" id="SSF51064">
    <property type="entry name" value="Head domain of nucleotide exchange factor GrpE"/>
    <property type="match status" value="1"/>
</dbReference>
<proteinExistence type="inferred from homology"/>
<comment type="subcellular location">
    <subcellularLocation>
        <location evidence="3">Cytoplasm</location>
    </subcellularLocation>
</comment>
<evidence type="ECO:0000256" key="2">
    <source>
        <dbReference type="ARBA" id="ARBA00023186"/>
    </source>
</evidence>
<evidence type="ECO:0000256" key="4">
    <source>
        <dbReference type="RuleBase" id="RU000639"/>
    </source>
</evidence>
<comment type="similarity">
    <text evidence="1 3 5">Belongs to the GrpE family.</text>
</comment>
<sequence length="238" mass="25422">MATQRRNDSAQDSQTTSSSEPAEEARVSGQSSEAGDSAGAAASAAAAAGAQTETQASDSAAADDGARAAATDAAASGPAGEAEAEAQAEEGQPDPRDAEIDSLKQQLLRLQADFDNFRRRTRQEREELQLFATRKLLGELLPIADNFDRALSAFTPEADLETVRAGVEMVQRQLLNLLQSYDVTQMETVGQPFDPNVHEAVMQEPAGDREAGIVVEEFQKGYRIGDRVLRPAMVKVTV</sequence>
<dbReference type="PRINTS" id="PR00773">
    <property type="entry name" value="GRPEPROTEIN"/>
</dbReference>
<dbReference type="HAMAP" id="MF_01151">
    <property type="entry name" value="GrpE"/>
    <property type="match status" value="1"/>
</dbReference>
<evidence type="ECO:0000256" key="6">
    <source>
        <dbReference type="SAM" id="MobiDB-lite"/>
    </source>
</evidence>
<keyword evidence="3" id="KW-0963">Cytoplasm</keyword>
<comment type="caution">
    <text evidence="7">The sequence shown here is derived from an EMBL/GenBank/DDBJ whole genome shotgun (WGS) entry which is preliminary data.</text>
</comment>
<evidence type="ECO:0000256" key="3">
    <source>
        <dbReference type="HAMAP-Rule" id="MF_01151"/>
    </source>
</evidence>
<dbReference type="EMBL" id="JAUSTP010000019">
    <property type="protein sequence ID" value="MDQ0190487.1"/>
    <property type="molecule type" value="Genomic_DNA"/>
</dbReference>
<evidence type="ECO:0000256" key="5">
    <source>
        <dbReference type="RuleBase" id="RU004478"/>
    </source>
</evidence>
<feature type="compositionally biased region" description="Acidic residues" evidence="6">
    <location>
        <begin position="82"/>
        <end position="92"/>
    </location>
</feature>
<protein>
    <recommendedName>
        <fullName evidence="3 4">Protein GrpE</fullName>
    </recommendedName>
    <alternativeName>
        <fullName evidence="3">HSP-70 cofactor</fullName>
    </alternativeName>
</protein>
<dbReference type="NCBIfam" id="NF010738">
    <property type="entry name" value="PRK14140.1"/>
    <property type="match status" value="1"/>
</dbReference>
<feature type="region of interest" description="Disordered" evidence="6">
    <location>
        <begin position="1"/>
        <end position="97"/>
    </location>
</feature>
<dbReference type="PANTHER" id="PTHR21237">
    <property type="entry name" value="GRPE PROTEIN"/>
    <property type="match status" value="1"/>
</dbReference>
<dbReference type="InterPro" id="IPR000740">
    <property type="entry name" value="GrpE"/>
</dbReference>
<keyword evidence="3 4" id="KW-0346">Stress response</keyword>
<feature type="compositionally biased region" description="Low complexity" evidence="6">
    <location>
        <begin position="10"/>
        <end position="19"/>
    </location>
</feature>
<dbReference type="RefSeq" id="WP_274455442.1">
    <property type="nucleotide sequence ID" value="NZ_CP067097.1"/>
</dbReference>
<accession>A0ABT9XJV2</accession>
<dbReference type="PANTHER" id="PTHR21237:SF40">
    <property type="entry name" value="CELL CYCLE AND APOPTOSIS REGULATOR PROTEIN 2"/>
    <property type="match status" value="1"/>
</dbReference>
<dbReference type="CDD" id="cd00446">
    <property type="entry name" value="GrpE"/>
    <property type="match status" value="1"/>
</dbReference>
<keyword evidence="8" id="KW-1185">Reference proteome</keyword>
<comment type="subunit">
    <text evidence="3">Homodimer.</text>
</comment>
<comment type="function">
    <text evidence="3 4">Participates actively in the response to hyperosmotic and heat shock by preventing the aggregation of stress-denatured proteins, in association with DnaK and GrpE. It is the nucleotide exchange factor for DnaK and may function as a thermosensor. Unfolded proteins bind initially to DnaJ; upon interaction with the DnaJ-bound protein, DnaK hydrolyzes its bound ATP, resulting in the formation of a stable complex. GrpE releases ADP from DnaK; ATP binding to DnaK triggers the release of the substrate protein, thus completing the reaction cycle. Several rounds of ATP-dependent interactions between DnaJ, DnaK and GrpE are required for fully efficient folding.</text>
</comment>
<reference evidence="7 8" key="1">
    <citation type="submission" date="2023-07" db="EMBL/GenBank/DDBJ databases">
        <title>Genomic Encyclopedia of Type Strains, Phase IV (KMG-IV): sequencing the most valuable type-strain genomes for metagenomic binning, comparative biology and taxonomic classification.</title>
        <authorList>
            <person name="Goeker M."/>
        </authorList>
    </citation>
    <scope>NUCLEOTIDE SEQUENCE [LARGE SCALE GENOMIC DNA]</scope>
    <source>
        <strain evidence="7 8">DSM 4006</strain>
    </source>
</reference>
<organism evidence="7 8">
    <name type="scientific">Alicyclobacillus cycloheptanicus</name>
    <dbReference type="NCBI Taxonomy" id="1457"/>
    <lineage>
        <taxon>Bacteria</taxon>
        <taxon>Bacillati</taxon>
        <taxon>Bacillota</taxon>
        <taxon>Bacilli</taxon>
        <taxon>Bacillales</taxon>
        <taxon>Alicyclobacillaceae</taxon>
        <taxon>Alicyclobacillus</taxon>
    </lineage>
</organism>
<dbReference type="InterPro" id="IPR009012">
    <property type="entry name" value="GrpE_head"/>
</dbReference>
<keyword evidence="2 3" id="KW-0143">Chaperone</keyword>
<dbReference type="Pfam" id="PF01025">
    <property type="entry name" value="GrpE"/>
    <property type="match status" value="1"/>
</dbReference>
<evidence type="ECO:0000313" key="8">
    <source>
        <dbReference type="Proteomes" id="UP001232973"/>
    </source>
</evidence>
<gene>
    <name evidence="3" type="primary">grpE</name>
    <name evidence="7" type="ORF">J2S03_002352</name>
</gene>
<evidence type="ECO:0000313" key="7">
    <source>
        <dbReference type="EMBL" id="MDQ0190487.1"/>
    </source>
</evidence>
<dbReference type="Proteomes" id="UP001232973">
    <property type="component" value="Unassembled WGS sequence"/>
</dbReference>
<dbReference type="Gene3D" id="2.30.22.10">
    <property type="entry name" value="Head domain of nucleotide exchange factor GrpE"/>
    <property type="match status" value="1"/>
</dbReference>
<dbReference type="Gene3D" id="3.90.20.20">
    <property type="match status" value="1"/>
</dbReference>
<dbReference type="InterPro" id="IPR013805">
    <property type="entry name" value="GrpE_CC"/>
</dbReference>